<gene>
    <name evidence="2" type="ORF">BASA50_002326</name>
</gene>
<evidence type="ECO:0000313" key="2">
    <source>
        <dbReference type="EMBL" id="KAH6600429.1"/>
    </source>
</evidence>
<dbReference type="PANTHER" id="PTHR13318">
    <property type="entry name" value="PARTNER OF PAIRED, ISOFORM B-RELATED"/>
    <property type="match status" value="1"/>
</dbReference>
<evidence type="ECO:0000259" key="1">
    <source>
        <dbReference type="PROSITE" id="PS50181"/>
    </source>
</evidence>
<dbReference type="SMART" id="SM00367">
    <property type="entry name" value="LRR_CC"/>
    <property type="match status" value="4"/>
</dbReference>
<dbReference type="EMBL" id="JAFCIX010000037">
    <property type="protein sequence ID" value="KAH6600429.1"/>
    <property type="molecule type" value="Genomic_DNA"/>
</dbReference>
<protein>
    <recommendedName>
        <fullName evidence="1">F-box domain-containing protein</fullName>
    </recommendedName>
</protein>
<proteinExistence type="predicted"/>
<organism evidence="2 3">
    <name type="scientific">Batrachochytrium salamandrivorans</name>
    <dbReference type="NCBI Taxonomy" id="1357716"/>
    <lineage>
        <taxon>Eukaryota</taxon>
        <taxon>Fungi</taxon>
        <taxon>Fungi incertae sedis</taxon>
        <taxon>Chytridiomycota</taxon>
        <taxon>Chytridiomycota incertae sedis</taxon>
        <taxon>Chytridiomycetes</taxon>
        <taxon>Rhizophydiales</taxon>
        <taxon>Rhizophydiales incertae sedis</taxon>
        <taxon>Batrachochytrium</taxon>
    </lineage>
</organism>
<sequence length="325" mass="36714">MLIELPIEVQQLIFEYLTVGDLLLLSQVCQHVRCLSMSHNAWKSATLVIGGDAFQPSVTMINSTSRDRNTISMGKQTLRNTSEATLLTLASYLYHVRDFTTAPYYDIRDHTSIWSFLPSLSRVDLSQNRHITDTCIDALAKNCRLICSLSLRQCSGVTDKSVYLISRHLKYLEHLDLSYTRCTTKSVLYLLSYQDRLKTLSLESCLWIDWNLLLVSQQGIAVNTRHLSALGLARNTLITGRTLREFARLRAGLISTSPLEDPSSKGIYGAKSLGIDVRYCEDVTVADVEYVTHRVCSRLKVAHNALMQDESKESIHAYLRMICGQ</sequence>
<evidence type="ECO:0000313" key="3">
    <source>
        <dbReference type="Proteomes" id="UP001648503"/>
    </source>
</evidence>
<accession>A0ABQ8FLQ2</accession>
<dbReference type="InterPro" id="IPR032675">
    <property type="entry name" value="LRR_dom_sf"/>
</dbReference>
<dbReference type="InterPro" id="IPR006553">
    <property type="entry name" value="Leu-rich_rpt_Cys-con_subtyp"/>
</dbReference>
<dbReference type="PROSITE" id="PS50181">
    <property type="entry name" value="FBOX"/>
    <property type="match status" value="1"/>
</dbReference>
<dbReference type="SUPFAM" id="SSF52047">
    <property type="entry name" value="RNI-like"/>
    <property type="match status" value="1"/>
</dbReference>
<feature type="domain" description="F-box" evidence="1">
    <location>
        <begin position="1"/>
        <end position="45"/>
    </location>
</feature>
<keyword evidence="3" id="KW-1185">Reference proteome</keyword>
<dbReference type="SMART" id="SM00256">
    <property type="entry name" value="FBOX"/>
    <property type="match status" value="1"/>
</dbReference>
<dbReference type="InterPro" id="IPR001810">
    <property type="entry name" value="F-box_dom"/>
</dbReference>
<dbReference type="Proteomes" id="UP001648503">
    <property type="component" value="Unassembled WGS sequence"/>
</dbReference>
<comment type="caution">
    <text evidence="2">The sequence shown here is derived from an EMBL/GenBank/DDBJ whole genome shotgun (WGS) entry which is preliminary data.</text>
</comment>
<reference evidence="2 3" key="1">
    <citation type="submission" date="2021-02" db="EMBL/GenBank/DDBJ databases">
        <title>Variation within the Batrachochytrium salamandrivorans European outbreak.</title>
        <authorList>
            <person name="Kelly M."/>
            <person name="Pasmans F."/>
            <person name="Shea T.P."/>
            <person name="Munoz J.F."/>
            <person name="Carranza S."/>
            <person name="Cuomo C.A."/>
            <person name="Martel A."/>
        </authorList>
    </citation>
    <scope>NUCLEOTIDE SEQUENCE [LARGE SCALE GENOMIC DNA]</scope>
    <source>
        <strain evidence="2 3">AMFP18/2</strain>
    </source>
</reference>
<dbReference type="Gene3D" id="3.80.10.10">
    <property type="entry name" value="Ribonuclease Inhibitor"/>
    <property type="match status" value="1"/>
</dbReference>
<name>A0ABQ8FLQ2_9FUNG</name>
<dbReference type="Pfam" id="PF12937">
    <property type="entry name" value="F-box-like"/>
    <property type="match status" value="1"/>
</dbReference>